<dbReference type="CDD" id="cd05819">
    <property type="entry name" value="NHL"/>
    <property type="match status" value="1"/>
</dbReference>
<dbReference type="Gene3D" id="2.120.10.30">
    <property type="entry name" value="TolB, C-terminal domain"/>
    <property type="match status" value="1"/>
</dbReference>
<dbReference type="InterPro" id="IPR001258">
    <property type="entry name" value="NHL_repeat"/>
</dbReference>
<dbReference type="InterPro" id="IPR011250">
    <property type="entry name" value="OMP/PagP_B-barrel"/>
</dbReference>
<feature type="compositionally biased region" description="Acidic residues" evidence="3">
    <location>
        <begin position="1292"/>
        <end position="1310"/>
    </location>
</feature>
<dbReference type="GO" id="GO:0043161">
    <property type="term" value="P:proteasome-mediated ubiquitin-dependent protein catabolic process"/>
    <property type="evidence" value="ECO:0007669"/>
    <property type="project" value="TreeGrafter"/>
</dbReference>
<evidence type="ECO:0000256" key="2">
    <source>
        <dbReference type="PROSITE-ProRule" id="PRU00504"/>
    </source>
</evidence>
<proteinExistence type="predicted"/>
<accession>A0A7X2ZSV9</accession>
<dbReference type="InterPro" id="IPR028974">
    <property type="entry name" value="TSP_type-3_rpt"/>
</dbReference>
<feature type="repeat" description="NHL" evidence="2">
    <location>
        <begin position="233"/>
        <end position="273"/>
    </location>
</feature>
<organism evidence="5 6">
    <name type="scientific">Zobellia amurskyensis</name>
    <dbReference type="NCBI Taxonomy" id="248905"/>
    <lineage>
        <taxon>Bacteria</taxon>
        <taxon>Pseudomonadati</taxon>
        <taxon>Bacteroidota</taxon>
        <taxon>Flavobacteriia</taxon>
        <taxon>Flavobacteriales</taxon>
        <taxon>Flavobacteriaceae</taxon>
        <taxon>Zobellia</taxon>
    </lineage>
</organism>
<feature type="region of interest" description="Disordered" evidence="3">
    <location>
        <begin position="1283"/>
        <end position="1360"/>
    </location>
</feature>
<dbReference type="SUPFAM" id="SSF103647">
    <property type="entry name" value="TSP type-3 repeat"/>
    <property type="match status" value="1"/>
</dbReference>
<dbReference type="PROSITE" id="PS51125">
    <property type="entry name" value="NHL"/>
    <property type="match status" value="1"/>
</dbReference>
<dbReference type="GO" id="GO:0005509">
    <property type="term" value="F:calcium ion binding"/>
    <property type="evidence" value="ECO:0007669"/>
    <property type="project" value="InterPro"/>
</dbReference>
<dbReference type="GO" id="GO:0061630">
    <property type="term" value="F:ubiquitin protein ligase activity"/>
    <property type="evidence" value="ECO:0007669"/>
    <property type="project" value="TreeGrafter"/>
</dbReference>
<dbReference type="GO" id="GO:0000209">
    <property type="term" value="P:protein polyubiquitination"/>
    <property type="evidence" value="ECO:0007669"/>
    <property type="project" value="TreeGrafter"/>
</dbReference>
<keyword evidence="1" id="KW-0677">Repeat</keyword>
<protein>
    <recommendedName>
        <fullName evidence="4">CARDB domain-containing protein</fullName>
    </recommendedName>
</protein>
<keyword evidence="6" id="KW-1185">Reference proteome</keyword>
<dbReference type="Pfam" id="PF07705">
    <property type="entry name" value="CARDB"/>
    <property type="match status" value="1"/>
</dbReference>
<dbReference type="Gene3D" id="2.40.160.20">
    <property type="match status" value="1"/>
</dbReference>
<dbReference type="SUPFAM" id="SSF56925">
    <property type="entry name" value="OMPA-like"/>
    <property type="match status" value="1"/>
</dbReference>
<dbReference type="Proteomes" id="UP000540519">
    <property type="component" value="Unassembled WGS sequence"/>
</dbReference>
<evidence type="ECO:0000259" key="4">
    <source>
        <dbReference type="Pfam" id="PF07705"/>
    </source>
</evidence>
<dbReference type="OrthoDB" id="791543at2"/>
<dbReference type="InterPro" id="IPR050952">
    <property type="entry name" value="TRIM-NHL_E3_ligases"/>
</dbReference>
<dbReference type="InterPro" id="IPR013783">
    <property type="entry name" value="Ig-like_fold"/>
</dbReference>
<name>A0A7X2ZSV9_9FLAO</name>
<gene>
    <name evidence="5" type="ORF">D9O36_08115</name>
</gene>
<dbReference type="SUPFAM" id="SSF101898">
    <property type="entry name" value="NHL repeat"/>
    <property type="match status" value="1"/>
</dbReference>
<sequence length="1526" mass="169103">MKTSPYSYFIFLGIVLASMLLHTNSVFAQSLEYGPPYIIRNGSFQLVQGLSIDETNNKVLIADALEHSYHKTDFSELLLPIPIFTSHAIVSDTTLPEALLEPQGLTVTSNQHVLIADTFHNQVKLFRWNGTSYSFDPMFASTNATIVNGTPISLPRDIAIGPDGKIYLLDSGNDRILVADNVNDTSWAVWYENTDLGNPYGLDIASDNSIYLADTDNHQILQIDSGGTITRTIGHYGTGYVQFRSPRDVAVDLDGKIYIADTYNYRVQILKPDGTYYKTLGKAPLYSFIQKIEVDANKKVYVLDSGNGSLIHFPGPGVPKPYDAYVRDFSGDYGAEPSNLAYLLDSPDILVRHNPDVDLELASNLGLEAYAFQQPRFDRNNYVYVAVRNRGIHPINNVGMKLYSTDPGLPLDFPEFWETEEFYLNYTNSITNTPGNSWNIATINPPDLLPPSEIDSVIIAGPITWRPPAPETTSDAEGNLFLLTRLLQLQDPSETASGLDQVTLNNNVALRPVQVSRGPFPIGDQNTLVIGANFPDISGSVDETEVMNKVFAAGDWIQEVSYGQTIVKPQFAGVITLDNNRSFYELATNTMLVEMATEAIGKILTTQPNILDGPTMDPGDDIDRILIAVNDLSLNRDWATTGKWKYDVPGPEDKYFTVSIQSPSNTVNQYSHGLSHQLGLIDLYAYPNVSFPIDHPADEWDNMAKPIEGAHPVVWNKERATWVTSLGAKIRFIPRPPGGTSYVGNTTVDLYYQSQVDSAQVGALAFGLTEGITSMAQETHFYFVEARSPDLGNADATVPQDGVIMYYANNEIPQGQVPVIIRDHTPGTNVISDAALGVSDTESPAGTGISVTVQSEITDQGYVISFDYTPPATDYDLNIQKGEPLWTSDDIWVDNQITGGGYHAYDQIAQQSSGPVDEDPVGGVENRIYARVYNTGPATAYDFEVQFHLSDPYHTVDGVGSFDLYKSVLVGELAPDSYKDVYVVWEPLEENDPHSCVKVYLKRLTNDTNSGNNNAQQNLRVISSDQASPYPEVTFNFQASNEQSQPLLVYFQLEGIPTDWTYQLTPRKKLLIPGEQVIGSLKVTPKEGYPVCTNHEINVTAWIPEDHTLKRLGGTTVDLQLRNRTDIKMSARYLDCNRRKKITGEVRRLDQPETTVGNDQNMVLTNYQTVYQTPERYKLYLENLFQLLQVKPSEGEEPVEKPIQRGCAEIVVNGCTNPARPNEKITISYQDPSGNPVYKEVVTDQNGCFQDFHVVIEGGDWEVAAYYPGDDCSGATTIGIPLDIPIPRTSDQDNDGLEDDNEIHGDEDGDGIPNQLDRDSDNDGIIDGEEPNGDLDQDGIDNVVDIDSDGDGIIDGEDNRPYEVDKIDEHKGNNYYHLFAGLMLFNDDLPIKNNFELGLRFGRIISPKLWLEAELGLTFTEDITGSSGEVIQANLNLLRRFNTQTTPIFDPYLTGGAGILSYNGFSVGSDISPSLNLGGGFYTRVSNGLTLRFDNRLFLTNGDLNQTGTFFHYQATLGLVFHRWRF</sequence>
<feature type="compositionally biased region" description="Acidic residues" evidence="3">
    <location>
        <begin position="1322"/>
        <end position="1356"/>
    </location>
</feature>
<dbReference type="Gene3D" id="2.60.40.10">
    <property type="entry name" value="Immunoglobulins"/>
    <property type="match status" value="1"/>
</dbReference>
<feature type="domain" description="CARDB" evidence="4">
    <location>
        <begin position="918"/>
        <end position="1015"/>
    </location>
</feature>
<dbReference type="GO" id="GO:0008270">
    <property type="term" value="F:zinc ion binding"/>
    <property type="evidence" value="ECO:0007669"/>
    <property type="project" value="UniProtKB-KW"/>
</dbReference>
<dbReference type="InterPro" id="IPR011635">
    <property type="entry name" value="CARDB"/>
</dbReference>
<reference evidence="5 6" key="1">
    <citation type="journal article" date="2019" name="Mar. Drugs">
        <title>Comparative Genomics and CAZyme Genome Repertoires of Marine Zobellia amurskyensis KMM 3526(T) and Zobellia laminariae KMM 3676(T).</title>
        <authorList>
            <person name="Chernysheva N."/>
            <person name="Bystritskaya E."/>
            <person name="Stenkova A."/>
            <person name="Golovkin I."/>
            <person name="Nedashkovskaya O."/>
            <person name="Isaeva M."/>
        </authorList>
    </citation>
    <scope>NUCLEOTIDE SEQUENCE [LARGE SCALE GENOMIC DNA]</scope>
    <source>
        <strain evidence="5 6">KMM 3526</strain>
    </source>
</reference>
<dbReference type="Pfam" id="PF01436">
    <property type="entry name" value="NHL"/>
    <property type="match status" value="1"/>
</dbReference>
<evidence type="ECO:0000256" key="1">
    <source>
        <dbReference type="ARBA" id="ARBA00022737"/>
    </source>
</evidence>
<dbReference type="PANTHER" id="PTHR24104">
    <property type="entry name" value="E3 UBIQUITIN-PROTEIN LIGASE NHLRC1-RELATED"/>
    <property type="match status" value="1"/>
</dbReference>
<comment type="caution">
    <text evidence="5">The sequence shown here is derived from an EMBL/GenBank/DDBJ whole genome shotgun (WGS) entry which is preliminary data.</text>
</comment>
<dbReference type="EMBL" id="RCNR01000011">
    <property type="protein sequence ID" value="MUH35800.1"/>
    <property type="molecule type" value="Genomic_DNA"/>
</dbReference>
<evidence type="ECO:0000313" key="6">
    <source>
        <dbReference type="Proteomes" id="UP000540519"/>
    </source>
</evidence>
<dbReference type="PANTHER" id="PTHR24104:SF25">
    <property type="entry name" value="PROTEIN LIN-41"/>
    <property type="match status" value="1"/>
</dbReference>
<dbReference type="InterPro" id="IPR011042">
    <property type="entry name" value="6-blade_b-propeller_TolB-like"/>
</dbReference>
<dbReference type="RefSeq" id="WP_155599518.1">
    <property type="nucleotide sequence ID" value="NZ_RCNR01000011.1"/>
</dbReference>
<evidence type="ECO:0000256" key="3">
    <source>
        <dbReference type="SAM" id="MobiDB-lite"/>
    </source>
</evidence>
<evidence type="ECO:0000313" key="5">
    <source>
        <dbReference type="EMBL" id="MUH35800.1"/>
    </source>
</evidence>